<keyword evidence="3 6" id="KW-0812">Transmembrane</keyword>
<feature type="transmembrane region" description="Helical" evidence="6">
    <location>
        <begin position="7"/>
        <end position="25"/>
    </location>
</feature>
<dbReference type="InterPro" id="IPR012506">
    <property type="entry name" value="TMEM86B-like"/>
</dbReference>
<dbReference type="Pfam" id="PF07947">
    <property type="entry name" value="YhhN"/>
    <property type="match status" value="1"/>
</dbReference>
<comment type="subcellular location">
    <subcellularLocation>
        <location evidence="1">Membrane</location>
        <topology evidence="1">Multi-pass membrane protein</topology>
    </subcellularLocation>
</comment>
<dbReference type="EMBL" id="PVXQ01000002">
    <property type="protein sequence ID" value="PRR84331.1"/>
    <property type="molecule type" value="Genomic_DNA"/>
</dbReference>
<dbReference type="AlphaFoldDB" id="A0A2T0BKB7"/>
<feature type="transmembrane region" description="Helical" evidence="6">
    <location>
        <begin position="205"/>
        <end position="228"/>
    </location>
</feature>
<dbReference type="GO" id="GO:0016020">
    <property type="term" value="C:membrane"/>
    <property type="evidence" value="ECO:0007669"/>
    <property type="project" value="UniProtKB-SubCell"/>
</dbReference>
<keyword evidence="8" id="KW-1185">Reference proteome</keyword>
<gene>
    <name evidence="7" type="ORF">CLVI_02570</name>
</gene>
<feature type="transmembrane region" description="Helical" evidence="6">
    <location>
        <begin position="117"/>
        <end position="134"/>
    </location>
</feature>
<evidence type="ECO:0000256" key="5">
    <source>
        <dbReference type="ARBA" id="ARBA00023136"/>
    </source>
</evidence>
<comment type="caution">
    <text evidence="7">The sequence shown here is derived from an EMBL/GenBank/DDBJ whole genome shotgun (WGS) entry which is preliminary data.</text>
</comment>
<organism evidence="7 8">
    <name type="scientific">Clostridium vincentii</name>
    <dbReference type="NCBI Taxonomy" id="52704"/>
    <lineage>
        <taxon>Bacteria</taxon>
        <taxon>Bacillati</taxon>
        <taxon>Bacillota</taxon>
        <taxon>Clostridia</taxon>
        <taxon>Eubacteriales</taxon>
        <taxon>Clostridiaceae</taxon>
        <taxon>Clostridium</taxon>
    </lineage>
</organism>
<feature type="transmembrane region" description="Helical" evidence="6">
    <location>
        <begin position="31"/>
        <end position="50"/>
    </location>
</feature>
<evidence type="ECO:0008006" key="9">
    <source>
        <dbReference type="Google" id="ProtNLM"/>
    </source>
</evidence>
<evidence type="ECO:0000256" key="1">
    <source>
        <dbReference type="ARBA" id="ARBA00004141"/>
    </source>
</evidence>
<evidence type="ECO:0000256" key="3">
    <source>
        <dbReference type="ARBA" id="ARBA00022692"/>
    </source>
</evidence>
<keyword evidence="4 6" id="KW-1133">Transmembrane helix</keyword>
<evidence type="ECO:0000313" key="7">
    <source>
        <dbReference type="EMBL" id="PRR84331.1"/>
    </source>
</evidence>
<feature type="transmembrane region" description="Helical" evidence="6">
    <location>
        <begin position="62"/>
        <end position="81"/>
    </location>
</feature>
<name>A0A2T0BKB7_9CLOT</name>
<dbReference type="Proteomes" id="UP000239471">
    <property type="component" value="Unassembled WGS sequence"/>
</dbReference>
<proteinExistence type="inferred from homology"/>
<feature type="transmembrane region" description="Helical" evidence="6">
    <location>
        <begin position="140"/>
        <end position="161"/>
    </location>
</feature>
<accession>A0A2T0BKB7</accession>
<keyword evidence="5 6" id="KW-0472">Membrane</keyword>
<feature type="transmembrane region" description="Helical" evidence="6">
    <location>
        <begin position="173"/>
        <end position="193"/>
    </location>
</feature>
<evidence type="ECO:0000256" key="4">
    <source>
        <dbReference type="ARBA" id="ARBA00022989"/>
    </source>
</evidence>
<comment type="similarity">
    <text evidence="2">Belongs to the TMEM86 family.</text>
</comment>
<reference evidence="7 8" key="1">
    <citation type="submission" date="2018-03" db="EMBL/GenBank/DDBJ databases">
        <title>Genome sequence of Clostridium vincentii DSM 10228.</title>
        <authorList>
            <person name="Poehlein A."/>
            <person name="Daniel R."/>
        </authorList>
    </citation>
    <scope>NUCLEOTIDE SEQUENCE [LARGE SCALE GENOMIC DNA]</scope>
    <source>
        <strain evidence="7 8">DSM 10228</strain>
    </source>
</reference>
<protein>
    <recommendedName>
        <fullName evidence="9">YhhN-like protein</fullName>
    </recommendedName>
</protein>
<feature type="transmembrane region" description="Helical" evidence="6">
    <location>
        <begin position="87"/>
        <end position="105"/>
    </location>
</feature>
<evidence type="ECO:0000256" key="6">
    <source>
        <dbReference type="SAM" id="Phobius"/>
    </source>
</evidence>
<evidence type="ECO:0000256" key="2">
    <source>
        <dbReference type="ARBA" id="ARBA00007375"/>
    </source>
</evidence>
<evidence type="ECO:0000313" key="8">
    <source>
        <dbReference type="Proteomes" id="UP000239471"/>
    </source>
</evidence>
<sequence length="263" mass="30457">MNKTQRTLLVIYIPITLLIIILHNFCPEQKMVLYFKYVIMISLFLWAITMKKEIQEQKIMSLSFLFLVFADFFLVFVNTIDFWNKDFSTFGAAGFLISYICLIVAYQKNFKIGKQEILAALPILSIFIYVIISLRPYITGFMLLGALIFMMVLCYMTWTSICTIFRGYFTLKSAWIIAVSGSLMFICDIGVAFSKFKPIYSGIHVLWLTNIIWATYIPGWTLLAVIISEKNINENVRRLTSDGCKCNNKKWGDMCNKSRKTIL</sequence>